<keyword evidence="6" id="KW-0479">Metal-binding</keyword>
<dbReference type="CDD" id="cd04818">
    <property type="entry name" value="PA_subtilisin_1"/>
    <property type="match status" value="1"/>
</dbReference>
<evidence type="ECO:0000256" key="8">
    <source>
        <dbReference type="ARBA" id="ARBA00022801"/>
    </source>
</evidence>
<reference evidence="14" key="1">
    <citation type="submission" date="2020-05" db="EMBL/GenBank/DDBJ databases">
        <title>Genomic Encyclopedia of Type Strains, Phase IV (KMG-V): Genome sequencing to study the core and pangenomes of soil and plant-associated prokaryotes.</title>
        <authorList>
            <person name="Whitman W."/>
        </authorList>
    </citation>
    <scope>NUCLEOTIDE SEQUENCE</scope>
    <source>
        <strain evidence="14">16F</strain>
    </source>
</reference>
<accession>A0A8J8KAG4</accession>
<dbReference type="NCBIfam" id="NF038113">
    <property type="entry name" value="T9SSA_dep_M36"/>
    <property type="match status" value="1"/>
</dbReference>
<dbReference type="Pfam" id="PF18962">
    <property type="entry name" value="Por_Secre_tail"/>
    <property type="match status" value="1"/>
</dbReference>
<evidence type="ECO:0000256" key="3">
    <source>
        <dbReference type="ARBA" id="ARBA00006006"/>
    </source>
</evidence>
<keyword evidence="4" id="KW-0964">Secreted</keyword>
<comment type="similarity">
    <text evidence="3">Belongs to the peptidase M36 family.</text>
</comment>
<dbReference type="CDD" id="cd09596">
    <property type="entry name" value="M36"/>
    <property type="match status" value="1"/>
</dbReference>
<keyword evidence="11" id="KW-0865">Zymogen</keyword>
<evidence type="ECO:0000256" key="7">
    <source>
        <dbReference type="ARBA" id="ARBA00022729"/>
    </source>
</evidence>
<evidence type="ECO:0000256" key="9">
    <source>
        <dbReference type="ARBA" id="ARBA00022833"/>
    </source>
</evidence>
<evidence type="ECO:0000313" key="15">
    <source>
        <dbReference type="Proteomes" id="UP000610746"/>
    </source>
</evidence>
<keyword evidence="7" id="KW-0732">Signal</keyword>
<dbReference type="InterPro" id="IPR050371">
    <property type="entry name" value="Fungal_virulence_M36"/>
</dbReference>
<dbReference type="Pfam" id="PF02225">
    <property type="entry name" value="PA"/>
    <property type="match status" value="1"/>
</dbReference>
<dbReference type="PANTHER" id="PTHR33478:SF1">
    <property type="entry name" value="EXTRACELLULAR METALLOPROTEINASE MEP"/>
    <property type="match status" value="1"/>
</dbReference>
<keyword evidence="5" id="KW-0645">Protease</keyword>
<gene>
    <name evidence="14" type="ORF">HNQ03_000526</name>
</gene>
<evidence type="ECO:0000256" key="11">
    <source>
        <dbReference type="ARBA" id="ARBA00023145"/>
    </source>
</evidence>
<evidence type="ECO:0000256" key="1">
    <source>
        <dbReference type="ARBA" id="ARBA00001947"/>
    </source>
</evidence>
<dbReference type="Gene3D" id="3.50.30.30">
    <property type="match status" value="1"/>
</dbReference>
<evidence type="ECO:0000259" key="13">
    <source>
        <dbReference type="Pfam" id="PF18962"/>
    </source>
</evidence>
<proteinExistence type="inferred from homology"/>
<dbReference type="SUPFAM" id="SSF55486">
    <property type="entry name" value="Metalloproteases ('zincins'), catalytic domain"/>
    <property type="match status" value="1"/>
</dbReference>
<keyword evidence="15" id="KW-1185">Reference proteome</keyword>
<dbReference type="InterPro" id="IPR046450">
    <property type="entry name" value="PA_dom_sf"/>
</dbReference>
<protein>
    <submittedName>
        <fullName evidence="14">Uncharacterized protein</fullName>
    </submittedName>
</protein>
<dbReference type="Pfam" id="PF02128">
    <property type="entry name" value="Peptidase_M36"/>
    <property type="match status" value="1"/>
</dbReference>
<dbReference type="Gene3D" id="3.10.170.10">
    <property type="match status" value="1"/>
</dbReference>
<dbReference type="EMBL" id="JABSNO010000003">
    <property type="protein sequence ID" value="NRS91459.1"/>
    <property type="molecule type" value="Genomic_DNA"/>
</dbReference>
<dbReference type="SUPFAM" id="SSF52025">
    <property type="entry name" value="PA domain"/>
    <property type="match status" value="1"/>
</dbReference>
<evidence type="ECO:0000256" key="2">
    <source>
        <dbReference type="ARBA" id="ARBA00004613"/>
    </source>
</evidence>
<dbReference type="Proteomes" id="UP000610746">
    <property type="component" value="Unassembled WGS sequence"/>
</dbReference>
<evidence type="ECO:0000256" key="10">
    <source>
        <dbReference type="ARBA" id="ARBA00023049"/>
    </source>
</evidence>
<evidence type="ECO:0000313" key="14">
    <source>
        <dbReference type="EMBL" id="NRS91459.1"/>
    </source>
</evidence>
<dbReference type="InterPro" id="IPR003137">
    <property type="entry name" value="PA_domain"/>
</dbReference>
<dbReference type="InterPro" id="IPR026444">
    <property type="entry name" value="Secre_tail"/>
</dbReference>
<feature type="domain" description="Secretion system C-terminal sorting" evidence="13">
    <location>
        <begin position="770"/>
        <end position="844"/>
    </location>
</feature>
<keyword evidence="9" id="KW-0862">Zinc</keyword>
<dbReference type="PRINTS" id="PR00999">
    <property type="entry name" value="FUNGALYSIN"/>
</dbReference>
<evidence type="ECO:0000256" key="6">
    <source>
        <dbReference type="ARBA" id="ARBA00022723"/>
    </source>
</evidence>
<dbReference type="GO" id="GO:0006508">
    <property type="term" value="P:proteolysis"/>
    <property type="evidence" value="ECO:0007669"/>
    <property type="project" value="UniProtKB-KW"/>
</dbReference>
<feature type="domain" description="PA" evidence="12">
    <location>
        <begin position="434"/>
        <end position="508"/>
    </location>
</feature>
<dbReference type="InterPro" id="IPR001842">
    <property type="entry name" value="Peptidase_M36"/>
</dbReference>
<dbReference type="GO" id="GO:0005615">
    <property type="term" value="C:extracellular space"/>
    <property type="evidence" value="ECO:0007669"/>
    <property type="project" value="InterPro"/>
</dbReference>
<dbReference type="NCBIfam" id="TIGR04183">
    <property type="entry name" value="Por_Secre_tail"/>
    <property type="match status" value="1"/>
</dbReference>
<dbReference type="Gene3D" id="1.10.390.10">
    <property type="entry name" value="Neutral Protease Domain 2"/>
    <property type="match status" value="1"/>
</dbReference>
<comment type="cofactor">
    <cofactor evidence="1">
        <name>Zn(2+)</name>
        <dbReference type="ChEBI" id="CHEBI:29105"/>
    </cofactor>
</comment>
<dbReference type="RefSeq" id="WP_194305147.1">
    <property type="nucleotide sequence ID" value="NZ_JABSNO010000003.1"/>
</dbReference>
<dbReference type="AlphaFoldDB" id="A0A8J8KAG4"/>
<dbReference type="PANTHER" id="PTHR33478">
    <property type="entry name" value="EXTRACELLULAR METALLOPROTEINASE MEP"/>
    <property type="match status" value="1"/>
</dbReference>
<comment type="caution">
    <text evidence="14">The sequence shown here is derived from an EMBL/GenBank/DDBJ whole genome shotgun (WGS) entry which is preliminary data.</text>
</comment>
<dbReference type="GO" id="GO:0004222">
    <property type="term" value="F:metalloendopeptidase activity"/>
    <property type="evidence" value="ECO:0007669"/>
    <property type="project" value="InterPro"/>
</dbReference>
<keyword evidence="8" id="KW-0378">Hydrolase</keyword>
<evidence type="ECO:0000256" key="5">
    <source>
        <dbReference type="ARBA" id="ARBA00022670"/>
    </source>
</evidence>
<organism evidence="14 15">
    <name type="scientific">Frigoriflavimonas asaccharolytica</name>
    <dbReference type="NCBI Taxonomy" id="2735899"/>
    <lineage>
        <taxon>Bacteria</taxon>
        <taxon>Pseudomonadati</taxon>
        <taxon>Bacteroidota</taxon>
        <taxon>Flavobacteriia</taxon>
        <taxon>Flavobacteriales</taxon>
        <taxon>Weeksellaceae</taxon>
        <taxon>Frigoriflavimonas</taxon>
    </lineage>
</organism>
<dbReference type="InterPro" id="IPR027268">
    <property type="entry name" value="Peptidase_M4/M1_CTD_sf"/>
</dbReference>
<sequence length="846" mass="93421">MQSKLRFLYIFLLFPTVYYAQRTETIIQDYLFTNKNLGNAISFKIESEEYSPSMKSTVVKLQQTIDDIPVHNAVASVLIRKKKIQYFSNQFNFKIENSRNSAPKLSAKDVFSILILNFNKNKTNYQILNWEQPESGIQNFAKQRPVYFIKDEKPNLAYEFIFPENNSPNFWNVFADASTGEIFHKQNLNLACFHQNTIHDITFKHTKTQEFSFINDEKIAPNLASYHVFALPIESPNFGSRSLVTNPYVLSASPEGWHSDGSNSFTITRGNNVYAYDDLGGNNQIGSSPDGGNSRDFNFPLNLNQPAINNKSAAITNLFYVNNKSHDNFYQFGFTESSRNFQANNFGKGGKSGDAVFAEAQDGGDFNNANFATPPDGTSPRMQMYLWQPASIQRLFYNAPTLAIPRTPNSRNADFGQDLTAAGITANIEVANIVNACNALPANSMSQKIGLAERGDCSFVIKVKNIQNAGGVGAIIYNAANSVNFNTMGGTDASITIPSILIENTEGEFIKTTIANGTTVNVSLKHDSNNDVFIDGSFDNGIIIHEYTHGVSNRSTGNGYSCLDRNISKEQMGEGWSDFFSLMMTNTQDATAAKPRSISTFAAGQDAAGNGIRIGKYSPDFAVDGFTYASTNGREFLEDGELKPDVHAIGFVWASILWDMHWKFANKFGFSSDIVANPNSGSAKVTQLVMDGLKIQECNPTFISGRDAIIAADIASNNGENRCMIWETFAKRGVGVDASAGAKNNINDQTEDYKIPEECISGNTNSDFFIYPNPANVEFSINFPISTFGKVVVQIYDLSGRLISTTEKLVVNSRQKFSTQNLSNGNYFVKINSIGGEKTLKLIVGK</sequence>
<comment type="subcellular location">
    <subcellularLocation>
        <location evidence="2">Secreted</location>
    </subcellularLocation>
</comment>
<keyword evidence="10" id="KW-0482">Metalloprotease</keyword>
<dbReference type="GO" id="GO:0008270">
    <property type="term" value="F:zinc ion binding"/>
    <property type="evidence" value="ECO:0007669"/>
    <property type="project" value="InterPro"/>
</dbReference>
<evidence type="ECO:0000259" key="12">
    <source>
        <dbReference type="Pfam" id="PF02225"/>
    </source>
</evidence>
<evidence type="ECO:0000256" key="4">
    <source>
        <dbReference type="ARBA" id="ARBA00022525"/>
    </source>
</evidence>
<name>A0A8J8KAG4_9FLAO</name>